<evidence type="ECO:0000313" key="1">
    <source>
        <dbReference type="EMBL" id="MFC7600239.1"/>
    </source>
</evidence>
<organism evidence="1 2">
    <name type="scientific">Streptosporangium amethystogenes subsp. fukuiense</name>
    <dbReference type="NCBI Taxonomy" id="698418"/>
    <lineage>
        <taxon>Bacteria</taxon>
        <taxon>Bacillati</taxon>
        <taxon>Actinomycetota</taxon>
        <taxon>Actinomycetes</taxon>
        <taxon>Streptosporangiales</taxon>
        <taxon>Streptosporangiaceae</taxon>
        <taxon>Streptosporangium</taxon>
    </lineage>
</organism>
<protein>
    <submittedName>
        <fullName evidence="1">Uncharacterized protein</fullName>
    </submittedName>
</protein>
<proteinExistence type="predicted"/>
<dbReference type="Proteomes" id="UP001596514">
    <property type="component" value="Unassembled WGS sequence"/>
</dbReference>
<evidence type="ECO:0000313" key="2">
    <source>
        <dbReference type="Proteomes" id="UP001596514"/>
    </source>
</evidence>
<dbReference type="EMBL" id="JBHTEE010000001">
    <property type="protein sequence ID" value="MFC7600239.1"/>
    <property type="molecule type" value="Genomic_DNA"/>
</dbReference>
<comment type="caution">
    <text evidence="1">The sequence shown here is derived from an EMBL/GenBank/DDBJ whole genome shotgun (WGS) entry which is preliminary data.</text>
</comment>
<reference evidence="2" key="1">
    <citation type="journal article" date="2019" name="Int. J. Syst. Evol. Microbiol.">
        <title>The Global Catalogue of Microorganisms (GCM) 10K type strain sequencing project: providing services to taxonomists for standard genome sequencing and annotation.</title>
        <authorList>
            <consortium name="The Broad Institute Genomics Platform"/>
            <consortium name="The Broad Institute Genome Sequencing Center for Infectious Disease"/>
            <person name="Wu L."/>
            <person name="Ma J."/>
        </authorList>
    </citation>
    <scope>NUCLEOTIDE SEQUENCE [LARGE SCALE GENOMIC DNA]</scope>
    <source>
        <strain evidence="2">JCM 10083</strain>
    </source>
</reference>
<sequence>MSNKQQVEAALDLARGLLGEPPLFTSQVSDLTGLVRRYSAIEFDIPELPDADGHLFQYGKVSWFSEPTFVLSLVRQLEVIDSSGEHEYYVQLQFEFRYSLDNELESAGSHTEWRFPEDRTSLDAWLESVNRAPIMNILAQKTPREFEIWQDQA</sequence>
<dbReference type="RefSeq" id="WP_343971083.1">
    <property type="nucleotide sequence ID" value="NZ_BAAAGK010000088.1"/>
</dbReference>
<keyword evidence="2" id="KW-1185">Reference proteome</keyword>
<gene>
    <name evidence="1" type="ORF">ACFQVD_09015</name>
</gene>
<name>A0ABW2SVE3_9ACTN</name>
<accession>A0ABW2SVE3</accession>